<sequence>MVSFLEENYGISIEPVSESMVSYAIATDEFITKARCEKGAITITEDWCGLFITAEGRASEIIGDIESILLASGKFERLEVDSSKST</sequence>
<evidence type="ECO:0000313" key="2">
    <source>
        <dbReference type="Proteomes" id="UP000320722"/>
    </source>
</evidence>
<organism evidence="1 2">
    <name type="scientific">Gimesia chilikensis</name>
    <dbReference type="NCBI Taxonomy" id="2605989"/>
    <lineage>
        <taxon>Bacteria</taxon>
        <taxon>Pseudomonadati</taxon>
        <taxon>Planctomycetota</taxon>
        <taxon>Planctomycetia</taxon>
        <taxon>Planctomycetales</taxon>
        <taxon>Planctomycetaceae</taxon>
        <taxon>Gimesia</taxon>
    </lineage>
</organism>
<reference evidence="1 2" key="1">
    <citation type="submission" date="2019-02" db="EMBL/GenBank/DDBJ databases">
        <title>Deep-cultivation of Planctomycetes and their phenomic and genomic characterization uncovers novel biology.</title>
        <authorList>
            <person name="Wiegand S."/>
            <person name="Jogler M."/>
            <person name="Boedeker C."/>
            <person name="Pinto D."/>
            <person name="Vollmers J."/>
            <person name="Rivas-Marin E."/>
            <person name="Kohn T."/>
            <person name="Peeters S.H."/>
            <person name="Heuer A."/>
            <person name="Rast P."/>
            <person name="Oberbeckmann S."/>
            <person name="Bunk B."/>
            <person name="Jeske O."/>
            <person name="Meyerdierks A."/>
            <person name="Storesund J.E."/>
            <person name="Kallscheuer N."/>
            <person name="Luecker S."/>
            <person name="Lage O.M."/>
            <person name="Pohl T."/>
            <person name="Merkel B.J."/>
            <person name="Hornburger P."/>
            <person name="Mueller R.-W."/>
            <person name="Bruemmer F."/>
            <person name="Labrenz M."/>
            <person name="Spormann A.M."/>
            <person name="Op den Camp H."/>
            <person name="Overmann J."/>
            <person name="Amann R."/>
            <person name="Jetten M.S.M."/>
            <person name="Mascher T."/>
            <person name="Medema M.H."/>
            <person name="Devos D.P."/>
            <person name="Kaster A.-K."/>
            <person name="Ovreas L."/>
            <person name="Rohde M."/>
            <person name="Galperin M.Y."/>
            <person name="Jogler C."/>
        </authorList>
    </citation>
    <scope>NUCLEOTIDE SEQUENCE [LARGE SCALE GENOMIC DNA]</scope>
    <source>
        <strain evidence="1 2">V6</strain>
    </source>
</reference>
<name>A0A517WJT7_9PLAN</name>
<evidence type="ECO:0000313" key="1">
    <source>
        <dbReference type="EMBL" id="QDU05513.1"/>
    </source>
</evidence>
<dbReference type="RefSeq" id="WP_145043878.1">
    <property type="nucleotide sequence ID" value="NZ_CP036347.1"/>
</dbReference>
<gene>
    <name evidence="1" type="ORF">V6x_52510</name>
</gene>
<dbReference type="Proteomes" id="UP000320722">
    <property type="component" value="Chromosome"/>
</dbReference>
<accession>A0A517WJT7</accession>
<dbReference type="AlphaFoldDB" id="A0A517WJT7"/>
<proteinExistence type="predicted"/>
<protein>
    <submittedName>
        <fullName evidence="1">Uncharacterized protein</fullName>
    </submittedName>
</protein>
<dbReference type="EMBL" id="CP036347">
    <property type="protein sequence ID" value="QDU05513.1"/>
    <property type="molecule type" value="Genomic_DNA"/>
</dbReference>